<name>W4HAT7_APHAT</name>
<dbReference type="VEuPathDB" id="FungiDB:H257_00496"/>
<proteinExistence type="predicted"/>
<reference evidence="1" key="1">
    <citation type="submission" date="2013-12" db="EMBL/GenBank/DDBJ databases">
        <title>The Genome Sequence of Aphanomyces astaci APO3.</title>
        <authorList>
            <consortium name="The Broad Institute Genomics Platform"/>
            <person name="Russ C."/>
            <person name="Tyler B."/>
            <person name="van West P."/>
            <person name="Dieguez-Uribeondo J."/>
            <person name="Young S.K."/>
            <person name="Zeng Q."/>
            <person name="Gargeya S."/>
            <person name="Fitzgerald M."/>
            <person name="Abouelleil A."/>
            <person name="Alvarado L."/>
            <person name="Chapman S.B."/>
            <person name="Gainer-Dewar J."/>
            <person name="Goldberg J."/>
            <person name="Griggs A."/>
            <person name="Gujja S."/>
            <person name="Hansen M."/>
            <person name="Howarth C."/>
            <person name="Imamovic A."/>
            <person name="Ireland A."/>
            <person name="Larimer J."/>
            <person name="McCowan C."/>
            <person name="Murphy C."/>
            <person name="Pearson M."/>
            <person name="Poon T.W."/>
            <person name="Priest M."/>
            <person name="Roberts A."/>
            <person name="Saif S."/>
            <person name="Shea T."/>
            <person name="Sykes S."/>
            <person name="Wortman J."/>
            <person name="Nusbaum C."/>
            <person name="Birren B."/>
        </authorList>
    </citation>
    <scope>NUCLEOTIDE SEQUENCE [LARGE SCALE GENOMIC DNA]</scope>
    <source>
        <strain evidence="1">APO3</strain>
    </source>
</reference>
<protein>
    <submittedName>
        <fullName evidence="1">Uncharacterized protein</fullName>
    </submittedName>
</protein>
<dbReference type="GeneID" id="20802492"/>
<accession>W4HAT7</accession>
<dbReference type="EMBL" id="KI913114">
    <property type="protein sequence ID" value="ETV89120.1"/>
    <property type="molecule type" value="Genomic_DNA"/>
</dbReference>
<sequence>MKRLLQNLLRHGKLVLGHDVCKHGKGTTFNGDCKCRREFQTTETVHESNRVNVITFARMFHNGALKEDSGDQCWIHKRHQPLDDLQTAVHPGHGRAEAVVVGLPTRRGGHGGQPLGQQMKHERRWSMCDGVFECPETSFQVIATPFVHEFEHRNHLFVIT</sequence>
<evidence type="ECO:0000313" key="1">
    <source>
        <dbReference type="EMBL" id="ETV89120.1"/>
    </source>
</evidence>
<gene>
    <name evidence="1" type="ORF">H257_00496</name>
</gene>
<organism evidence="1">
    <name type="scientific">Aphanomyces astaci</name>
    <name type="common">Crayfish plague agent</name>
    <dbReference type="NCBI Taxonomy" id="112090"/>
    <lineage>
        <taxon>Eukaryota</taxon>
        <taxon>Sar</taxon>
        <taxon>Stramenopiles</taxon>
        <taxon>Oomycota</taxon>
        <taxon>Saprolegniomycetes</taxon>
        <taxon>Saprolegniales</taxon>
        <taxon>Verrucalvaceae</taxon>
        <taxon>Aphanomyces</taxon>
    </lineage>
</organism>
<dbReference type="AlphaFoldDB" id="W4HAT7"/>
<dbReference type="RefSeq" id="XP_009821520.1">
    <property type="nucleotide sequence ID" value="XM_009823218.1"/>
</dbReference>